<name>A0A2P2N2W0_RHIMU</name>
<sequence>MELSFQNSNHMKIK</sequence>
<evidence type="ECO:0000313" key="1">
    <source>
        <dbReference type="EMBL" id="MBX36787.1"/>
    </source>
</evidence>
<reference evidence="1" key="1">
    <citation type="submission" date="2018-02" db="EMBL/GenBank/DDBJ databases">
        <title>Rhizophora mucronata_Transcriptome.</title>
        <authorList>
            <person name="Meera S.P."/>
            <person name="Sreeshan A."/>
            <person name="Augustine A."/>
        </authorList>
    </citation>
    <scope>NUCLEOTIDE SEQUENCE</scope>
    <source>
        <tissue evidence="1">Leaf</tissue>
    </source>
</reference>
<dbReference type="EMBL" id="GGEC01056303">
    <property type="protein sequence ID" value="MBX36787.1"/>
    <property type="molecule type" value="Transcribed_RNA"/>
</dbReference>
<protein>
    <submittedName>
        <fullName evidence="1">Uncharacterized protein</fullName>
    </submittedName>
</protein>
<accession>A0A2P2N2W0</accession>
<organism evidence="1">
    <name type="scientific">Rhizophora mucronata</name>
    <name type="common">Asiatic mangrove</name>
    <dbReference type="NCBI Taxonomy" id="61149"/>
    <lineage>
        <taxon>Eukaryota</taxon>
        <taxon>Viridiplantae</taxon>
        <taxon>Streptophyta</taxon>
        <taxon>Embryophyta</taxon>
        <taxon>Tracheophyta</taxon>
        <taxon>Spermatophyta</taxon>
        <taxon>Magnoliopsida</taxon>
        <taxon>eudicotyledons</taxon>
        <taxon>Gunneridae</taxon>
        <taxon>Pentapetalae</taxon>
        <taxon>rosids</taxon>
        <taxon>fabids</taxon>
        <taxon>Malpighiales</taxon>
        <taxon>Rhizophoraceae</taxon>
        <taxon>Rhizophora</taxon>
    </lineage>
</organism>
<proteinExistence type="predicted"/>